<dbReference type="InterPro" id="IPR001567">
    <property type="entry name" value="Pept_M3A_M3B_dom"/>
</dbReference>
<dbReference type="Gene3D" id="3.40.390.10">
    <property type="entry name" value="Collagenase (Catalytic Domain)"/>
    <property type="match status" value="1"/>
</dbReference>
<name>A0A0J9X551_GEOCN</name>
<dbReference type="GO" id="GO:0005759">
    <property type="term" value="C:mitochondrial matrix"/>
    <property type="evidence" value="ECO:0007669"/>
    <property type="project" value="UniProtKB-SubCell"/>
</dbReference>
<dbReference type="EC" id="3.4.24.59" evidence="4"/>
<evidence type="ECO:0000256" key="9">
    <source>
        <dbReference type="ARBA" id="ARBA00022833"/>
    </source>
</evidence>
<proteinExistence type="inferred from homology"/>
<evidence type="ECO:0000256" key="11">
    <source>
        <dbReference type="ARBA" id="ARBA00023049"/>
    </source>
</evidence>
<keyword evidence="11 13" id="KW-0482">Metalloprotease</keyword>
<dbReference type="FunFam" id="3.40.390.10:FF:000029">
    <property type="entry name" value="Mitochondrial intermediate peptidase 1"/>
    <property type="match status" value="1"/>
</dbReference>
<dbReference type="GO" id="GO:0006627">
    <property type="term" value="P:protein processing involved in protein targeting to mitochondrion"/>
    <property type="evidence" value="ECO:0007669"/>
    <property type="project" value="TreeGrafter"/>
</dbReference>
<dbReference type="InterPro" id="IPR024079">
    <property type="entry name" value="MetalloPept_cat_dom_sf"/>
</dbReference>
<comment type="subcellular location">
    <subcellularLocation>
        <location evidence="2">Mitochondrion matrix</location>
    </subcellularLocation>
</comment>
<evidence type="ECO:0000313" key="15">
    <source>
        <dbReference type="EMBL" id="CDO52244.1"/>
    </source>
</evidence>
<dbReference type="OrthoDB" id="17530at2759"/>
<reference evidence="15" key="1">
    <citation type="submission" date="2014-03" db="EMBL/GenBank/DDBJ databases">
        <authorList>
            <person name="Casaregola S."/>
        </authorList>
    </citation>
    <scope>NUCLEOTIDE SEQUENCE [LARGE SCALE GENOMIC DNA]</scope>
    <source>
        <strain evidence="15">CLIB 918</strain>
    </source>
</reference>
<evidence type="ECO:0000256" key="6">
    <source>
        <dbReference type="ARBA" id="ARBA00022670"/>
    </source>
</evidence>
<keyword evidence="16" id="KW-1185">Reference proteome</keyword>
<dbReference type="InterPro" id="IPR045090">
    <property type="entry name" value="Pept_M3A_M3B"/>
</dbReference>
<dbReference type="CDD" id="cd06457">
    <property type="entry name" value="M3A_MIP"/>
    <property type="match status" value="1"/>
</dbReference>
<dbReference type="Pfam" id="PF01432">
    <property type="entry name" value="Peptidase_M3"/>
    <property type="match status" value="1"/>
</dbReference>
<gene>
    <name evidence="15" type="ORF">BN980_GECA02s07963g</name>
</gene>
<dbReference type="STRING" id="1173061.A0A0J9X551"/>
<evidence type="ECO:0000256" key="13">
    <source>
        <dbReference type="RuleBase" id="RU003435"/>
    </source>
</evidence>
<dbReference type="AlphaFoldDB" id="A0A0J9X551"/>
<dbReference type="EMBL" id="CCBN010000002">
    <property type="protein sequence ID" value="CDO52244.1"/>
    <property type="molecule type" value="Genomic_DNA"/>
</dbReference>
<evidence type="ECO:0000256" key="2">
    <source>
        <dbReference type="ARBA" id="ARBA00004305"/>
    </source>
</evidence>
<evidence type="ECO:0000259" key="14">
    <source>
        <dbReference type="Pfam" id="PF01432"/>
    </source>
</evidence>
<dbReference type="GO" id="GO:0004222">
    <property type="term" value="F:metalloendopeptidase activity"/>
    <property type="evidence" value="ECO:0007669"/>
    <property type="project" value="UniProtKB-EC"/>
</dbReference>
<keyword evidence="7 13" id="KW-0479">Metal-binding</keyword>
<evidence type="ECO:0000256" key="1">
    <source>
        <dbReference type="ARBA" id="ARBA00000436"/>
    </source>
</evidence>
<dbReference type="SUPFAM" id="SSF55486">
    <property type="entry name" value="Metalloproteases ('zincins'), catalytic domain"/>
    <property type="match status" value="1"/>
</dbReference>
<accession>A0A0J9X551</accession>
<keyword evidence="6 13" id="KW-0645">Protease</keyword>
<evidence type="ECO:0000256" key="8">
    <source>
        <dbReference type="ARBA" id="ARBA00022801"/>
    </source>
</evidence>
<comment type="catalytic activity">
    <reaction evidence="1">
        <text>Release of an N-terminal octapeptide as second stage of processing of some proteins imported into the mitochondrion.</text>
        <dbReference type="EC" id="3.4.24.59"/>
    </reaction>
</comment>
<protein>
    <recommendedName>
        <fullName evidence="5">Mitochondrial intermediate peptidase</fullName>
        <ecNumber evidence="4">3.4.24.59</ecNumber>
    </recommendedName>
</protein>
<keyword evidence="8 13" id="KW-0378">Hydrolase</keyword>
<feature type="domain" description="Peptidase M3A/M3B catalytic" evidence="14">
    <location>
        <begin position="296"/>
        <end position="771"/>
    </location>
</feature>
<sequence length="779" mass="89199">MQRLSTRPLFNVVQTRSSFRGLHRAARLCQHQPTQVHPSNTAKFLHPTHTPISTSKHDDETLRLIFDNNKFWTDFSINNKHSTSADNQTGIFDNPYLTSPEGIRKFTQVSLTQAQSLTVKIIGNGASISSLRDNIRNLDRLSDILCQVIDLVGFVRMSHPDPRFVQAAQESHEIMFDFMNFLNTSVELYQMLETVMGTPEILNSLTEEEKMVGKLLLADFKKSGIDLKDPTEFINLSSKISVEGQQFMNNANVPVSQYLTFPSKQLADLEEQNVKITKRFGRAYIPSTGNEALMALRYVKDEDIRRKIWIERRRADPSQVKTLESFLTARQKLAKLMGKSSYAEYELHDKMVKSPENVKKFLEGLANQIYPLAKEEIAQLKTLKDAATDIPNKTEEFQAWDREYFGYKYWETLNSAELDIIPQYFSLGSVMQGLSKLFQNIYGIRFVPVETKPGEIWRDDVRRLDVISEDDGRIGIIYCDLFQRPGKSPNPAHFTVRCSRRIFEDENDEIRALDPLANVPARANGIIKTKNGQTFQLPIISLVCDFTKTVNEEKCLLSFSEVETLFHEMGHAMHSMLGRTALHNVSGTRCVTDFVELPSVLMENFASSPEVVQLFARHHETNEPLPLAIFDKYKNANRRFMRHSETYSQIKLALLDQAYHDASGGYRDTMSTFYELEADHGLFPPNRESMWPAQFGHLFGYGASYYCYLFDRAIADRIWAHCFSKNPISREAGEHLKTNLLQWGGSKDPWQCVADVLEKPEIAKGDERAMQMISDQLLQ</sequence>
<comment type="caution">
    <text evidence="15">The sequence shown here is derived from an EMBL/GenBank/DDBJ whole genome shotgun (WGS) entry which is preliminary data.</text>
</comment>
<dbReference type="PANTHER" id="PTHR11804:SF79">
    <property type="entry name" value="MITOCHONDRIAL INTERMEDIATE PEPTIDASE"/>
    <property type="match status" value="1"/>
</dbReference>
<evidence type="ECO:0000256" key="3">
    <source>
        <dbReference type="ARBA" id="ARBA00006040"/>
    </source>
</evidence>
<evidence type="ECO:0000256" key="5">
    <source>
        <dbReference type="ARBA" id="ARBA00018046"/>
    </source>
</evidence>
<dbReference type="GO" id="GO:0046872">
    <property type="term" value="F:metal ion binding"/>
    <property type="evidence" value="ECO:0007669"/>
    <property type="project" value="UniProtKB-UniRule"/>
</dbReference>
<dbReference type="PANTHER" id="PTHR11804">
    <property type="entry name" value="PROTEASE M3 THIMET OLIGOPEPTIDASE-RELATED"/>
    <property type="match status" value="1"/>
</dbReference>
<dbReference type="Proteomes" id="UP000242525">
    <property type="component" value="Unassembled WGS sequence"/>
</dbReference>
<evidence type="ECO:0000313" key="16">
    <source>
        <dbReference type="Proteomes" id="UP000242525"/>
    </source>
</evidence>
<keyword evidence="10" id="KW-0809">Transit peptide</keyword>
<dbReference type="Gene3D" id="1.10.1370.10">
    <property type="entry name" value="Neurolysin, domain 3"/>
    <property type="match status" value="1"/>
</dbReference>
<evidence type="ECO:0000256" key="12">
    <source>
        <dbReference type="ARBA" id="ARBA00023128"/>
    </source>
</evidence>
<dbReference type="InterPro" id="IPR024077">
    <property type="entry name" value="Neurolysin/TOP_dom2"/>
</dbReference>
<organism evidence="15 16">
    <name type="scientific">Geotrichum candidum</name>
    <name type="common">Oospora lactis</name>
    <name type="synonym">Dipodascus geotrichum</name>
    <dbReference type="NCBI Taxonomy" id="1173061"/>
    <lineage>
        <taxon>Eukaryota</taxon>
        <taxon>Fungi</taxon>
        <taxon>Dikarya</taxon>
        <taxon>Ascomycota</taxon>
        <taxon>Saccharomycotina</taxon>
        <taxon>Dipodascomycetes</taxon>
        <taxon>Dipodascales</taxon>
        <taxon>Dipodascaceae</taxon>
        <taxon>Geotrichum</taxon>
    </lineage>
</organism>
<dbReference type="GO" id="GO:0006518">
    <property type="term" value="P:peptide metabolic process"/>
    <property type="evidence" value="ECO:0007669"/>
    <property type="project" value="TreeGrafter"/>
</dbReference>
<comment type="cofactor">
    <cofactor evidence="13">
        <name>Zn(2+)</name>
        <dbReference type="ChEBI" id="CHEBI:29105"/>
    </cofactor>
    <text evidence="13">Binds 1 zinc ion.</text>
</comment>
<evidence type="ECO:0000256" key="10">
    <source>
        <dbReference type="ARBA" id="ARBA00022946"/>
    </source>
</evidence>
<dbReference type="InterPro" id="IPR033851">
    <property type="entry name" value="M3A_MIP"/>
</dbReference>
<evidence type="ECO:0000256" key="7">
    <source>
        <dbReference type="ARBA" id="ARBA00022723"/>
    </source>
</evidence>
<keyword evidence="9 13" id="KW-0862">Zinc</keyword>
<comment type="similarity">
    <text evidence="3 13">Belongs to the peptidase M3 family.</text>
</comment>
<keyword evidence="12" id="KW-0496">Mitochondrion</keyword>
<evidence type="ECO:0000256" key="4">
    <source>
        <dbReference type="ARBA" id="ARBA00012441"/>
    </source>
</evidence>